<dbReference type="InterPro" id="IPR011044">
    <property type="entry name" value="Quino_amine_DH_bsu"/>
</dbReference>
<name>A0ABZ2KPN7_9BACT</name>
<dbReference type="SUPFAM" id="SSF101908">
    <property type="entry name" value="Putative isomerase YbhE"/>
    <property type="match status" value="1"/>
</dbReference>
<proteinExistence type="predicted"/>
<dbReference type="InterPro" id="IPR013211">
    <property type="entry name" value="LVIVD"/>
</dbReference>
<feature type="region of interest" description="Disordered" evidence="1">
    <location>
        <begin position="8"/>
        <end position="58"/>
    </location>
</feature>
<dbReference type="Proteomes" id="UP001379533">
    <property type="component" value="Chromosome"/>
</dbReference>
<keyword evidence="3" id="KW-1185">Reference proteome</keyword>
<gene>
    <name evidence="2" type="ORF">LZC95_19350</name>
</gene>
<dbReference type="SUPFAM" id="SSF50969">
    <property type="entry name" value="YVTN repeat-like/Quinoprotein amine dehydrogenase"/>
    <property type="match status" value="1"/>
</dbReference>
<dbReference type="EMBL" id="CP089982">
    <property type="protein sequence ID" value="WXA98964.1"/>
    <property type="molecule type" value="Genomic_DNA"/>
</dbReference>
<dbReference type="Gene3D" id="2.130.10.10">
    <property type="entry name" value="YVTN repeat-like/Quinoprotein amine dehydrogenase"/>
    <property type="match status" value="1"/>
</dbReference>
<protein>
    <submittedName>
        <fullName evidence="2">Uncharacterized protein</fullName>
    </submittedName>
</protein>
<dbReference type="InterPro" id="IPR015943">
    <property type="entry name" value="WD40/YVTN_repeat-like_dom_sf"/>
</dbReference>
<dbReference type="Pfam" id="PF08309">
    <property type="entry name" value="LVIVD"/>
    <property type="match status" value="6"/>
</dbReference>
<evidence type="ECO:0000313" key="2">
    <source>
        <dbReference type="EMBL" id="WXA98964.1"/>
    </source>
</evidence>
<organism evidence="2 3">
    <name type="scientific">Pendulispora brunnea</name>
    <dbReference type="NCBI Taxonomy" id="2905690"/>
    <lineage>
        <taxon>Bacteria</taxon>
        <taxon>Pseudomonadati</taxon>
        <taxon>Myxococcota</taxon>
        <taxon>Myxococcia</taxon>
        <taxon>Myxococcales</taxon>
        <taxon>Sorangiineae</taxon>
        <taxon>Pendulisporaceae</taxon>
        <taxon>Pendulispora</taxon>
    </lineage>
</organism>
<evidence type="ECO:0000256" key="1">
    <source>
        <dbReference type="SAM" id="MobiDB-lite"/>
    </source>
</evidence>
<feature type="compositionally biased region" description="Polar residues" evidence="1">
    <location>
        <begin position="13"/>
        <end position="23"/>
    </location>
</feature>
<accession>A0ABZ2KPN7</accession>
<dbReference type="SUPFAM" id="SSF69322">
    <property type="entry name" value="Tricorn protease domain 2"/>
    <property type="match status" value="1"/>
</dbReference>
<dbReference type="RefSeq" id="WP_394849593.1">
    <property type="nucleotide sequence ID" value="NZ_CP089982.1"/>
</dbReference>
<reference evidence="2 3" key="1">
    <citation type="submission" date="2021-12" db="EMBL/GenBank/DDBJ databases">
        <title>Discovery of the Pendulisporaceae a myxobacterial family with distinct sporulation behavior and unique specialized metabolism.</title>
        <authorList>
            <person name="Garcia R."/>
            <person name="Popoff A."/>
            <person name="Bader C.D."/>
            <person name="Loehr J."/>
            <person name="Walesch S."/>
            <person name="Walt C."/>
            <person name="Boldt J."/>
            <person name="Bunk B."/>
            <person name="Haeckl F.J.F.P.J."/>
            <person name="Gunesch A.P."/>
            <person name="Birkelbach J."/>
            <person name="Nuebel U."/>
            <person name="Pietschmann T."/>
            <person name="Bach T."/>
            <person name="Mueller R."/>
        </authorList>
    </citation>
    <scope>NUCLEOTIDE SEQUENCE [LARGE SCALE GENOMIC DNA]</scope>
    <source>
        <strain evidence="2 3">MSr12523</strain>
    </source>
</reference>
<evidence type="ECO:0000313" key="3">
    <source>
        <dbReference type="Proteomes" id="UP001379533"/>
    </source>
</evidence>
<sequence length="641" mass="66443">MTAVLVFACGNDPSPSQPETPNASPEAGPRQDAGGPQTDAQPDHVSPPPSAGIARPQAGGEPTAIALFDHWAYITVGPRMMIWDVTKPSAPSLRGETAPFASILHSVAVEGTFAYVSEATPEGDGQVRVIDVHDPAAPAEVSSFHLGPSTTPEPARGMAIVGKQLFVGGDAAIWVFDLTNPGTPAPVKSIQGGAEHLRLVGNRLYYWRRDITGDLALGALDTTANLANLGQARYLNALGADVADGDLVIVTGDGTRVFDARNPASPGSPLFQSGTQSRTLAARGRTAWVPGWDGLHVLDLSDPKKISDTGPTTMPSEGINDVAISGNALGVVTDRGRLLTVDVSQPRAPVSKAVVDISLCGSCTSVHAAAGNLFIGAGSAGLRTGRVSDLSFLGSAYPGTALDFEQVVVQGNIAYVADWYGGGLRIYDVSDAARPKQLGQLQGGNFHAVAYSNGRVYLGQRTNGGLLAVIDVADPAHPTVLGSVETEGTWDITLRNSLAFVADDGGLKIFDVSNPASIKNVGQYACSYARSVALSGNIAALACTDGFHFVDVLQPSQIVKKSVWAPKWPGSSAAVAALGARMYLGHGGGVTVVDVTDAASPKVLDAWPTSYDVRSLTLSAPDQLIAACAIGGVYRWSLPSK</sequence>